<evidence type="ECO:0000313" key="2">
    <source>
        <dbReference type="Proteomes" id="UP000284531"/>
    </source>
</evidence>
<keyword evidence="2" id="KW-1185">Reference proteome</keyword>
<proteinExistence type="predicted"/>
<dbReference type="AlphaFoldDB" id="A0A419XA32"/>
<protein>
    <recommendedName>
        <fullName evidence="3">Replication-associated protein G2P N-terminal domain-containing protein</fullName>
    </recommendedName>
</protein>
<name>A0A419XA32_9BACT</name>
<accession>A0A419XA32</accession>
<sequence length="407" mass="48127">MIDFIKVMVQNADISKLKNSRHLNFFGEVNLDTGEVKNFGKDGMYRGTRELATYQGLKFAIYSSGRVFISGSLHKYWNKGEHNFNDFNFSALNDVLNDIEQKFGITPKQMKINALEIGVNIRPPSKTVKILKHCFLHSTKEFKWIAVRDEGRYIQAKHWQYVVKIYDKARHYRSKGYRIDHEILRFEIKYLKLEKLKKYGIQTVQDLLDFGVINCVPLLLDEWKKVLLYDFTIKSNCVSLQKYCNPNYWRDLTTRRSAFNKHRAKLLDLTSRFSEKIHLKIRNEIKQKGYDLVAGGVQIDPLYILSKRVPQKYDHCCAVTSLNISMQKSESRLLSHTGLYFYMKHHPKIFEDLKRKYLSTYWEGAELKKQIEEMAHNIRNRKNNLRLKQRKLYPPNQYNLFSLGWGA</sequence>
<comment type="caution">
    <text evidence="1">The sequence shown here is derived from an EMBL/GenBank/DDBJ whole genome shotgun (WGS) entry which is preliminary data.</text>
</comment>
<dbReference type="EMBL" id="RAPQ01000008">
    <property type="protein sequence ID" value="RKE04430.1"/>
    <property type="molecule type" value="Genomic_DNA"/>
</dbReference>
<dbReference type="Proteomes" id="UP000284531">
    <property type="component" value="Unassembled WGS sequence"/>
</dbReference>
<dbReference type="RefSeq" id="WP_120239206.1">
    <property type="nucleotide sequence ID" value="NZ_RAPQ01000008.1"/>
</dbReference>
<evidence type="ECO:0008006" key="3">
    <source>
        <dbReference type="Google" id="ProtNLM"/>
    </source>
</evidence>
<organism evidence="1 2">
    <name type="scientific">Marinifilum flexuosum</name>
    <dbReference type="NCBI Taxonomy" id="1117708"/>
    <lineage>
        <taxon>Bacteria</taxon>
        <taxon>Pseudomonadati</taxon>
        <taxon>Bacteroidota</taxon>
        <taxon>Bacteroidia</taxon>
        <taxon>Marinilabiliales</taxon>
        <taxon>Marinifilaceae</taxon>
    </lineage>
</organism>
<reference evidence="1 2" key="1">
    <citation type="submission" date="2018-09" db="EMBL/GenBank/DDBJ databases">
        <title>Genomic Encyclopedia of Archaeal and Bacterial Type Strains, Phase II (KMG-II): from individual species to whole genera.</title>
        <authorList>
            <person name="Goeker M."/>
        </authorList>
    </citation>
    <scope>NUCLEOTIDE SEQUENCE [LARGE SCALE GENOMIC DNA]</scope>
    <source>
        <strain evidence="1 2">DSM 21950</strain>
    </source>
</reference>
<dbReference type="OrthoDB" id="795069at2"/>
<evidence type="ECO:0000313" key="1">
    <source>
        <dbReference type="EMBL" id="RKE04430.1"/>
    </source>
</evidence>
<gene>
    <name evidence="1" type="ORF">BXY64_1450</name>
</gene>